<feature type="compositionally biased region" description="Pro residues" evidence="1">
    <location>
        <begin position="49"/>
        <end position="59"/>
    </location>
</feature>
<evidence type="ECO:0000313" key="3">
    <source>
        <dbReference type="Proteomes" id="UP000811619"/>
    </source>
</evidence>
<sequence>MDSSIEASLDRQVLLPPPSTTPTCSFRRLNLSNDPKPEDAKPKPIVVVVPPPAPSPPSSSDPGVGPAPKDDASKVMDALDRFEEYGNENNNERVKNHCKSLKELRLQDELWEELATDICSDPDMKT</sequence>
<comment type="caution">
    <text evidence="2">The sequence shown here is derived from an EMBL/GenBank/DDBJ whole genome shotgun (WGS) entry which is preliminary data.</text>
</comment>
<evidence type="ECO:0000313" key="2">
    <source>
        <dbReference type="EMBL" id="KAG5912776.1"/>
    </source>
</evidence>
<feature type="region of interest" description="Disordered" evidence="1">
    <location>
        <begin position="1"/>
        <end position="73"/>
    </location>
</feature>
<dbReference type="AlphaFoldDB" id="A0A8K0IZD4"/>
<gene>
    <name evidence="2" type="ORF">E4U42_001847</name>
</gene>
<feature type="non-terminal residue" evidence="2">
    <location>
        <position position="126"/>
    </location>
</feature>
<dbReference type="EMBL" id="SRPY01001592">
    <property type="protein sequence ID" value="KAG5912776.1"/>
    <property type="molecule type" value="Genomic_DNA"/>
</dbReference>
<name>A0A8K0IZD4_9HYPO</name>
<organism evidence="2 3">
    <name type="scientific">Claviceps africana</name>
    <dbReference type="NCBI Taxonomy" id="83212"/>
    <lineage>
        <taxon>Eukaryota</taxon>
        <taxon>Fungi</taxon>
        <taxon>Dikarya</taxon>
        <taxon>Ascomycota</taxon>
        <taxon>Pezizomycotina</taxon>
        <taxon>Sordariomycetes</taxon>
        <taxon>Hypocreomycetidae</taxon>
        <taxon>Hypocreales</taxon>
        <taxon>Clavicipitaceae</taxon>
        <taxon>Claviceps</taxon>
    </lineage>
</organism>
<dbReference type="Proteomes" id="UP000811619">
    <property type="component" value="Unassembled WGS sequence"/>
</dbReference>
<proteinExistence type="predicted"/>
<accession>A0A8K0IZD4</accession>
<evidence type="ECO:0000256" key="1">
    <source>
        <dbReference type="SAM" id="MobiDB-lite"/>
    </source>
</evidence>
<protein>
    <submittedName>
        <fullName evidence="2">Uncharacterized protein</fullName>
    </submittedName>
</protein>
<keyword evidence="3" id="KW-1185">Reference proteome</keyword>
<reference evidence="2" key="1">
    <citation type="journal article" date="2020" name="bioRxiv">
        <title>Whole genome comparisons of ergot fungi reveals the divergence and evolution of species within the genus Claviceps are the result of varying mechanisms driving genome evolution and host range expansion.</title>
        <authorList>
            <person name="Wyka S.A."/>
            <person name="Mondo S.J."/>
            <person name="Liu M."/>
            <person name="Dettman J."/>
            <person name="Nalam V."/>
            <person name="Broders K.D."/>
        </authorList>
    </citation>
    <scope>NUCLEOTIDE SEQUENCE</scope>
    <source>
        <strain evidence="2">CCC 489</strain>
    </source>
</reference>